<keyword evidence="4" id="KW-1185">Reference proteome</keyword>
<reference evidence="4" key="1">
    <citation type="submission" date="2013-09" db="EMBL/GenBank/DDBJ databases">
        <authorList>
            <person name="Zeng Z."/>
            <person name="Chen C."/>
        </authorList>
    </citation>
    <scope>NUCLEOTIDE SEQUENCE [LARGE SCALE GENOMIC DNA]</scope>
    <source>
        <strain evidence="4">DK69</strain>
    </source>
</reference>
<dbReference type="PATRIC" id="fig|1107311.5.peg.72"/>
<dbReference type="NCBIfam" id="TIGR04183">
    <property type="entry name" value="Por_Secre_tail"/>
    <property type="match status" value="1"/>
</dbReference>
<dbReference type="Pfam" id="PF18962">
    <property type="entry name" value="Por_Secre_tail"/>
    <property type="match status" value="1"/>
</dbReference>
<keyword evidence="1" id="KW-0732">Signal</keyword>
<dbReference type="Gene3D" id="2.60.120.260">
    <property type="entry name" value="Galactose-binding domain-like"/>
    <property type="match status" value="1"/>
</dbReference>
<dbReference type="InterPro" id="IPR006626">
    <property type="entry name" value="PbH1"/>
</dbReference>
<reference evidence="3 4" key="2">
    <citation type="journal article" date="2015" name="Stand. Genomic Sci.">
        <title>High quality draft genomic sequence of Flavobacterium enshiense DK69(T) and comparison among Flavobacterium genomes.</title>
        <authorList>
            <person name="Zeng Z."/>
            <person name="Chen C."/>
            <person name="Du H."/>
            <person name="Wang G."/>
            <person name="Li M."/>
        </authorList>
    </citation>
    <scope>NUCLEOTIDE SEQUENCE [LARGE SCALE GENOMIC DNA]</scope>
    <source>
        <strain evidence="3 4">DK69</strain>
    </source>
</reference>
<accession>A0A0A2MZP5</accession>
<comment type="caution">
    <text evidence="3">The sequence shown here is derived from an EMBL/GenBank/DDBJ whole genome shotgun (WGS) entry which is preliminary data.</text>
</comment>
<name>A0A0A2MZP5_9FLAO</name>
<dbReference type="Gene3D" id="2.160.20.10">
    <property type="entry name" value="Single-stranded right-handed beta-helix, Pectin lyase-like"/>
    <property type="match status" value="2"/>
</dbReference>
<evidence type="ECO:0000259" key="2">
    <source>
        <dbReference type="Pfam" id="PF18962"/>
    </source>
</evidence>
<dbReference type="RefSeq" id="WP_035629547.1">
    <property type="nucleotide sequence ID" value="NZ_JRLZ01000001.1"/>
</dbReference>
<dbReference type="InterPro" id="IPR011050">
    <property type="entry name" value="Pectin_lyase_fold/virulence"/>
</dbReference>
<dbReference type="Proteomes" id="UP000030149">
    <property type="component" value="Unassembled WGS sequence"/>
</dbReference>
<feature type="domain" description="Secretion system C-terminal sorting" evidence="2">
    <location>
        <begin position="2877"/>
        <end position="2943"/>
    </location>
</feature>
<dbReference type="eggNOG" id="COG3291">
    <property type="taxonomic scope" value="Bacteria"/>
</dbReference>
<dbReference type="eggNOG" id="COG3391">
    <property type="taxonomic scope" value="Bacteria"/>
</dbReference>
<evidence type="ECO:0000313" key="3">
    <source>
        <dbReference type="EMBL" id="KGO97091.1"/>
    </source>
</evidence>
<dbReference type="InterPro" id="IPR026444">
    <property type="entry name" value="Secre_tail"/>
</dbReference>
<dbReference type="eggNOG" id="COG3405">
    <property type="taxonomic scope" value="Bacteria"/>
</dbReference>
<proteinExistence type="predicted"/>
<dbReference type="SUPFAM" id="SSF51126">
    <property type="entry name" value="Pectin lyase-like"/>
    <property type="match status" value="2"/>
</dbReference>
<dbReference type="EMBL" id="JRLZ01000001">
    <property type="protein sequence ID" value="KGO97091.1"/>
    <property type="molecule type" value="Genomic_DNA"/>
</dbReference>
<dbReference type="eggNOG" id="COG5184">
    <property type="taxonomic scope" value="Bacteria"/>
</dbReference>
<evidence type="ECO:0000313" key="4">
    <source>
        <dbReference type="Proteomes" id="UP000030149"/>
    </source>
</evidence>
<dbReference type="STRING" id="1107311.Q767_00355"/>
<organism evidence="3 4">
    <name type="scientific">Flavobacterium enshiense DK69</name>
    <dbReference type="NCBI Taxonomy" id="1107311"/>
    <lineage>
        <taxon>Bacteria</taxon>
        <taxon>Pseudomonadati</taxon>
        <taxon>Bacteroidota</taxon>
        <taxon>Flavobacteriia</taxon>
        <taxon>Flavobacteriales</taxon>
        <taxon>Flavobacteriaceae</taxon>
        <taxon>Flavobacterium</taxon>
    </lineage>
</organism>
<protein>
    <recommendedName>
        <fullName evidence="2">Secretion system C-terminal sorting domain-containing protein</fullName>
    </recommendedName>
</protein>
<dbReference type="SMART" id="SM00710">
    <property type="entry name" value="PbH1"/>
    <property type="match status" value="21"/>
</dbReference>
<sequence length="2947" mass="298398">MKKKYIKGPDEPSSGLLMRSQKLLVLLLFVFFGVSNVRGQQPVTVYGALTGNGNYATLGAAFTAIGTSQTGANITIDISGDTDELTTAKLNAGDWSSLTIKPVGGNRTISGTLASELILLNGADNVTIDGLYSGGKGLTISNLSTSANANTSTISFVGDATGNTVTNCNILGSSTNNVTTAGGVVFFGTGPETGNDGNTISSCDIGPAGAALPTKLIFSLGTNTSEIICNSEITISDCNLYDFFNAANYCAAIYASTGSSAWNITGNRVYQTATRTFTSGYVMYGIYFSSGNYGNGVRIIGNTVGYDSNAGSGTLRIAAGSTPGSFTGIFSNTSPTASETCYIADNTIANVTLTSTAGGTVYGISNGVTTGTSNTIAIEGNTIKNISSVGHTGIFYGISAGAAATLNCSRNTLENLSRTVTGIFYGINYGAAASVTVDRNTITNLSSTGTTGTAAMAAIYSSTTSMVETVSNNTITGLTSSSTGAQPIDGIKTGTGVENKKIQNNIVSNITVPATSTGTVNGIRMANAGVLNVISGNTIGSFSGGNGGINGIAMSAGTTNNVYNNKVYGLNGPGAASQVIGFAITGGGTYSIYNNIMGDLTAPVATNGGVEPHQVIGINSWGMPMNLYNNTIVLNGLNTGTNFGSSAVSSGGPLTLRNNILINNLPSRGIGVSVVLRLAGGISPYDASSNNNLLAGTNIHVKNQAAGPVTNDLDVTLAAFKIRAAGRDVSSVTENPTFVSTVGSNPNYLHIDTTVPTQIESGGAPITGVTDDFDGNTRSATTPDIGADEFTGIALDLTGPIVVHTPDPTCASGSRTISATFTDASGVPTSGAGLPVAYWRINSGAYTPAVGTFNAGTGAYEFTIGTGSVLGDGVYYYFVAQDNVATPNVSVYPPLGAAGFTVNPPAATPPTTPLTLATPMTGNYTVGVGGNYTTLTAAVSDYNKRCLNGPITFTLTDLSYASETYPIIIRQNADASVVKTLTIKPASGVTATISGSVASELIQFNGADYVIIDGLNSGSSTLTITNTNATATAGTIKFQNDATNNTITNSFVLGSTTVANTVAGGVIFFGTGTATGNDGNTISNCNIGPAGTLPSKLIGSIGSTTDATIANSGITITNCNFYDYFMSSGCSAIYAGAGNTDWTITNNKMYQTATRNFGAAGILYGIAFSNGAGENLQITGNTIGYADNLGTGNMVLTGTVAGEFQGIYFTTSPTAATVSNINNNRIANISLASSTGRFFGIYNGSGAASNTININGNVVKNIVTTTTTGIVNPIYAGQAATLNCNNNTIDTVSRTGIGSFYGINYAQCTNATFDTNIITNLSSTATAGTTTFAGFYANSASATETFTNNTISNLSSLSTALIPINGIWNNISVATGDRIFRNNTISDFSLPATSTGAMYGIRMPNSGALNEISGNTIHTFTGGSTMQAISIGGGTTNNIFKNKIYGLSSASIGSVSLNGMYFNGGTTNNVYNNIIGNITAPATNLTGTPTQVNGMTVAAPTPAINLYHNTIVLSGTSSGATFGSSVINSGTSAVLVMRNNIFVNNCVATGTGEAAVIRRGGLAGYDATSNNNLFYAAVYYTEANGTKDLLLDTFKNRLAGAESLSVSENPTFLSMVGSDPTFLHINPAVPTQIEGAGANITSVLTDFDGNPRHATAPDLGADEFAGTPLTAVVINTIGITPSGNQCTAVDKTVTANVTAGGNAITSVVLKYWFNGVAQTPITMTGGTLTAGTTSDFTATIPAISNVNVTWEVYATDAVTTKLKAGTAYKDAPLFGLVGAASASLNNLCSGGSSVLSASMVPQTTYYSNSFETGVTEFAGGAVAGTANLTQSTTYASNGTASMYLKPVGVNSNVYANLASNVDLSTLPQAYLTFSHIAGMEGPSTATDLGYVEYSTDGGTNWIVFPTSSYQGAGTLFNSAVCFSAKSYTNWTSAFVAAGSTPNNSLWQSETIAIPTAALTSQFRIRFRYIVNNINNYYGWLIDNVKIVSGAPSAITNYSWSDGTTVVGTTNNLSVSPTATTTYTATLTSGGCTVTTPPVTVTVNTTAQPSASAHVFCGNATVASLNAAGNGVQWYAGPTGGVPMSPADALATGTYYVTQTISGCESPRMAVPVTIGTAQPTASAQTFCTAATVADLTATATGTAIQCYAAPTGGSALSSTDALSTNTYYVTQTISGCESPRLAVAVTVNTTAQPTASAQTFCNAATAADLTATVTGTGIKCYTALTGGSALLSTDALSNGTYYVTQTISGCESPRLSVAVTVNTTAQPTASAQTFCNAATAADLTATVTGTGIKCYTALTGGSALLSTDALSNGTYYVTQTISGCESLRLAVAVTVNTTAQPTASAQTFCNAATAADLTATVTGTGIKCYTAVTGGSALLSTDALSNGTYYVTQTISGCESPRLAVTVTVNTTAQPTASAQTFCNAATAADLTATVTGTGIKCYTAVTGGSVLLSTDALSNGTYYVTQTISGCESPRLAVVVTVNTTAQPTASAQTFCNAATAADLTATVTGTGIKCYTAATGGSALLSTDALSNGTYYVTQTISGCESPRLAVTVTVNTTAQPTASAQTFCNAATAADLTATVTGTGIKCYTAATGGSALLSTDALSNGTYYVTQTISGCESPRLAVTVTVNTTAQPTASAQTFCNAATAADLTATVTGTGIKCYTAVTGGSVLLSTDALSNGTYYVTQTISGCESPRLAVVVTVNTTAQPTASAQTFCNAATAADLTATVTGTGIKCYSAATGGSVLLSTDALSNGTYYVTQTISGCESPRLAVAVTVNVVGAPTGSSTQAISVAVPSDATIEDLTATGTGSVVWYPTAADALAGTNAIPAGTQLTNGTVYYAVQTVGGCRGTSYLAVTATVTLGVNDFALSNLKLYPNPVADILNVENGQTISTIEVYSIAGQRVMVKAVDAMSASIDMSSLAGGTYLVKVVADDSVKAIKVIKK</sequence>
<gene>
    <name evidence="3" type="ORF">Q767_00355</name>
</gene>
<dbReference type="InterPro" id="IPR012334">
    <property type="entry name" value="Pectin_lyas_fold"/>
</dbReference>
<evidence type="ECO:0000256" key="1">
    <source>
        <dbReference type="ARBA" id="ARBA00022729"/>
    </source>
</evidence>